<sequence length="47" mass="5635">ITGLVDRLNRFRVEIAFTWEVTNHNIRLFGDVRRLMFRRGSLNSDRS</sequence>
<feature type="non-terminal residue" evidence="1">
    <location>
        <position position="1"/>
    </location>
</feature>
<accession>G8F262</accession>
<evidence type="ECO:0000313" key="2">
    <source>
        <dbReference type="Proteomes" id="UP000013456"/>
    </source>
</evidence>
<protein>
    <submittedName>
        <fullName evidence="1">Uncharacterized protein</fullName>
    </submittedName>
</protein>
<dbReference type="EMBL" id="JH324098">
    <property type="protein sequence ID" value="EHH25711.1"/>
    <property type="molecule type" value="Genomic_DNA"/>
</dbReference>
<feature type="non-terminal residue" evidence="1">
    <location>
        <position position="47"/>
    </location>
</feature>
<dbReference type="HOGENOM" id="CLU_2928694_0_0_1"/>
<organism evidence="1 2">
    <name type="scientific">Macaca mulatta</name>
    <name type="common">Rhesus macaque</name>
    <dbReference type="NCBI Taxonomy" id="9544"/>
    <lineage>
        <taxon>Eukaryota</taxon>
        <taxon>Metazoa</taxon>
        <taxon>Chordata</taxon>
        <taxon>Craniata</taxon>
        <taxon>Vertebrata</taxon>
        <taxon>Euteleostomi</taxon>
        <taxon>Mammalia</taxon>
        <taxon>Eutheria</taxon>
        <taxon>Euarchontoglires</taxon>
        <taxon>Primates</taxon>
        <taxon>Haplorrhini</taxon>
        <taxon>Catarrhini</taxon>
        <taxon>Cercopithecidae</taxon>
        <taxon>Cercopithecinae</taxon>
        <taxon>Macaca</taxon>
    </lineage>
</organism>
<evidence type="ECO:0000313" key="1">
    <source>
        <dbReference type="EMBL" id="EHH25711.1"/>
    </source>
</evidence>
<proteinExistence type="predicted"/>
<dbReference type="AlphaFoldDB" id="G8F262"/>
<dbReference type="Proteomes" id="UP000013456">
    <property type="component" value="Unassembled WGS sequence"/>
</dbReference>
<name>G8F262_MACMU</name>
<gene>
    <name evidence="1" type="ORF">EGK_00023</name>
</gene>
<reference evidence="1 2" key="1">
    <citation type="journal article" date="2011" name="Nat. Biotechnol.">
        <title>Genome sequencing and comparison of two nonhuman primate animal models, the cynomolgus and Chinese rhesus macaques.</title>
        <authorList>
            <person name="Yan G."/>
            <person name="Zhang G."/>
            <person name="Fang X."/>
            <person name="Zhang Y."/>
            <person name="Li C."/>
            <person name="Ling F."/>
            <person name="Cooper D.N."/>
            <person name="Li Q."/>
            <person name="Li Y."/>
            <person name="van Gool A.J."/>
            <person name="Du H."/>
            <person name="Chen J."/>
            <person name="Chen R."/>
            <person name="Zhang P."/>
            <person name="Huang Z."/>
            <person name="Thompson J.R."/>
            <person name="Meng Y."/>
            <person name="Bai Y."/>
            <person name="Wang J."/>
            <person name="Zhuo M."/>
            <person name="Wang T."/>
            <person name="Huang Y."/>
            <person name="Wei L."/>
            <person name="Li J."/>
            <person name="Wang Z."/>
            <person name="Hu H."/>
            <person name="Yang P."/>
            <person name="Le L."/>
            <person name="Stenson P.D."/>
            <person name="Li B."/>
            <person name="Liu X."/>
            <person name="Ball E.V."/>
            <person name="An N."/>
            <person name="Huang Q."/>
            <person name="Zhang Y."/>
            <person name="Fan W."/>
            <person name="Zhang X."/>
            <person name="Li Y."/>
            <person name="Wang W."/>
            <person name="Katze M.G."/>
            <person name="Su B."/>
            <person name="Nielsen R."/>
            <person name="Yang H."/>
            <person name="Wang J."/>
            <person name="Wang X."/>
            <person name="Wang J."/>
        </authorList>
    </citation>
    <scope>NUCLEOTIDE SEQUENCE [LARGE SCALE GENOMIC DNA]</scope>
    <source>
        <strain evidence="1 2">CR-5</strain>
    </source>
</reference>